<evidence type="ECO:0000256" key="7">
    <source>
        <dbReference type="ARBA" id="ARBA00023136"/>
    </source>
</evidence>
<accession>A0A9D2M6L3</accession>
<comment type="similarity">
    <text evidence="2">Belongs to the autoinducer-2 exporter (AI-2E) (TC 2.A.86) family.</text>
</comment>
<feature type="transmembrane region" description="Helical" evidence="8">
    <location>
        <begin position="42"/>
        <end position="60"/>
    </location>
</feature>
<name>A0A9D2M6L3_9FIRM</name>
<evidence type="ECO:0000313" key="10">
    <source>
        <dbReference type="Proteomes" id="UP000886803"/>
    </source>
</evidence>
<evidence type="ECO:0000256" key="4">
    <source>
        <dbReference type="ARBA" id="ARBA00022475"/>
    </source>
</evidence>
<keyword evidence="5 8" id="KW-0812">Transmembrane</keyword>
<comment type="subcellular location">
    <subcellularLocation>
        <location evidence="1">Cell membrane</location>
        <topology evidence="1">Multi-pass membrane protein</topology>
    </subcellularLocation>
</comment>
<gene>
    <name evidence="9" type="ORF">H9945_04650</name>
</gene>
<dbReference type="GO" id="GO:0005886">
    <property type="term" value="C:plasma membrane"/>
    <property type="evidence" value="ECO:0007669"/>
    <property type="project" value="UniProtKB-SubCell"/>
</dbReference>
<organism evidence="9 10">
    <name type="scientific">Candidatus Gemmiger avicola</name>
    <dbReference type="NCBI Taxonomy" id="2838605"/>
    <lineage>
        <taxon>Bacteria</taxon>
        <taxon>Bacillati</taxon>
        <taxon>Bacillota</taxon>
        <taxon>Clostridia</taxon>
        <taxon>Eubacteriales</taxon>
        <taxon>Gemmiger</taxon>
    </lineage>
</organism>
<dbReference type="Proteomes" id="UP000886803">
    <property type="component" value="Unassembled WGS sequence"/>
</dbReference>
<dbReference type="PANTHER" id="PTHR21716">
    <property type="entry name" value="TRANSMEMBRANE PROTEIN"/>
    <property type="match status" value="1"/>
</dbReference>
<evidence type="ECO:0000256" key="1">
    <source>
        <dbReference type="ARBA" id="ARBA00004651"/>
    </source>
</evidence>
<feature type="transmembrane region" description="Helical" evidence="8">
    <location>
        <begin position="80"/>
        <end position="102"/>
    </location>
</feature>
<evidence type="ECO:0000256" key="2">
    <source>
        <dbReference type="ARBA" id="ARBA00009773"/>
    </source>
</evidence>
<evidence type="ECO:0000256" key="5">
    <source>
        <dbReference type="ARBA" id="ARBA00022692"/>
    </source>
</evidence>
<feature type="transmembrane region" description="Helical" evidence="8">
    <location>
        <begin position="12"/>
        <end position="30"/>
    </location>
</feature>
<reference evidence="9" key="1">
    <citation type="journal article" date="2021" name="PeerJ">
        <title>Extensive microbial diversity within the chicken gut microbiome revealed by metagenomics and culture.</title>
        <authorList>
            <person name="Gilroy R."/>
            <person name="Ravi A."/>
            <person name="Getino M."/>
            <person name="Pursley I."/>
            <person name="Horton D.L."/>
            <person name="Alikhan N.F."/>
            <person name="Baker D."/>
            <person name="Gharbi K."/>
            <person name="Hall N."/>
            <person name="Watson M."/>
            <person name="Adriaenssens E.M."/>
            <person name="Foster-Nyarko E."/>
            <person name="Jarju S."/>
            <person name="Secka A."/>
            <person name="Antonio M."/>
            <person name="Oren A."/>
            <person name="Chaudhuri R.R."/>
            <person name="La Ragione R."/>
            <person name="Hildebrand F."/>
            <person name="Pallen M.J."/>
        </authorList>
    </citation>
    <scope>NUCLEOTIDE SEQUENCE</scope>
    <source>
        <strain evidence="9">ChiBcec8-13705</strain>
    </source>
</reference>
<proteinExistence type="inferred from homology"/>
<keyword evidence="3" id="KW-0813">Transport</keyword>
<feature type="transmembrane region" description="Helical" evidence="8">
    <location>
        <begin position="173"/>
        <end position="192"/>
    </location>
</feature>
<evidence type="ECO:0000256" key="8">
    <source>
        <dbReference type="SAM" id="Phobius"/>
    </source>
</evidence>
<evidence type="ECO:0000256" key="6">
    <source>
        <dbReference type="ARBA" id="ARBA00022989"/>
    </source>
</evidence>
<dbReference type="PANTHER" id="PTHR21716:SF53">
    <property type="entry name" value="PERMEASE PERM-RELATED"/>
    <property type="match status" value="1"/>
</dbReference>
<keyword evidence="6 8" id="KW-1133">Transmembrane helix</keyword>
<reference evidence="9" key="2">
    <citation type="submission" date="2021-04" db="EMBL/GenBank/DDBJ databases">
        <authorList>
            <person name="Gilroy R."/>
        </authorList>
    </citation>
    <scope>NUCLEOTIDE SEQUENCE</scope>
    <source>
        <strain evidence="9">ChiBcec8-13705</strain>
    </source>
</reference>
<dbReference type="InterPro" id="IPR002549">
    <property type="entry name" value="AI-2E-like"/>
</dbReference>
<protein>
    <submittedName>
        <fullName evidence="9">AI-2E family transporter</fullName>
    </submittedName>
</protein>
<dbReference type="EMBL" id="DWYG01000067">
    <property type="protein sequence ID" value="HJB41769.1"/>
    <property type="molecule type" value="Genomic_DNA"/>
</dbReference>
<dbReference type="Pfam" id="PF01594">
    <property type="entry name" value="AI-2E_transport"/>
    <property type="match status" value="1"/>
</dbReference>
<feature type="transmembrane region" description="Helical" evidence="8">
    <location>
        <begin position="229"/>
        <end position="253"/>
    </location>
</feature>
<comment type="caution">
    <text evidence="9">The sequence shown here is derived from an EMBL/GenBank/DDBJ whole genome shotgun (WGS) entry which is preliminary data.</text>
</comment>
<feature type="transmembrane region" description="Helical" evidence="8">
    <location>
        <begin position="317"/>
        <end position="340"/>
    </location>
</feature>
<keyword evidence="7 8" id="KW-0472">Membrane</keyword>
<dbReference type="GO" id="GO:0055085">
    <property type="term" value="P:transmembrane transport"/>
    <property type="evidence" value="ECO:0007669"/>
    <property type="project" value="TreeGrafter"/>
</dbReference>
<feature type="transmembrane region" description="Helical" evidence="8">
    <location>
        <begin position="284"/>
        <end position="305"/>
    </location>
</feature>
<keyword evidence="4" id="KW-1003">Cell membrane</keyword>
<feature type="transmembrane region" description="Helical" evidence="8">
    <location>
        <begin position="260"/>
        <end position="278"/>
    </location>
</feature>
<feature type="transmembrane region" description="Helical" evidence="8">
    <location>
        <begin position="346"/>
        <end position="367"/>
    </location>
</feature>
<evidence type="ECO:0000313" key="9">
    <source>
        <dbReference type="EMBL" id="HJB41769.1"/>
    </source>
</evidence>
<evidence type="ECO:0000256" key="3">
    <source>
        <dbReference type="ARBA" id="ARBA00022448"/>
    </source>
</evidence>
<sequence>MGKHWLDKPPRTIKDWLGIMLCCIAFWALLNGMNGILDALGTLWGLAAPFAWAAVLAYVLDTLVRPLHRWVLRDNPKLRWLAILAAYLLAGLAVFGLVRLALPQLVRSATTLFLNLPDYINNVQAGLVSLQGQTRFDLSPVIAALDDYEQLMAGLWEILRGYTPQLVSSLGSVASYTVQIVIAVAGSVFMLADKEHLLRQLRMLVWAFLPRRASAWLLDLARFTNETFASFFFGKIVASAVIGLLLCGAMSLLGIHFAPLISVMVAFANLIPFFGIYLGALPGVLILLFVSPVQALACAALVVLLQQFDLRVLAPRVLGHVSGLSAFWVLFAIVVGGWLYGPVGMVLGVPAFATLYSLARRFVYWLLARRGMEEETDGEEEEQTVGAAQ</sequence>
<dbReference type="AlphaFoldDB" id="A0A9D2M6L3"/>